<proteinExistence type="predicted"/>
<dbReference type="RefSeq" id="WP_117715428.1">
    <property type="nucleotide sequence ID" value="NZ_QSTI01000025.1"/>
</dbReference>
<dbReference type="Proteomes" id="UP000260717">
    <property type="component" value="Unassembled WGS sequence"/>
</dbReference>
<dbReference type="AlphaFoldDB" id="A0A3E4Y7I6"/>
<comment type="caution">
    <text evidence="2">The sequence shown here is derived from an EMBL/GenBank/DDBJ whole genome shotgun (WGS) entry which is preliminary data.</text>
</comment>
<evidence type="ECO:0000313" key="2">
    <source>
        <dbReference type="EMBL" id="RGM70042.1"/>
    </source>
</evidence>
<gene>
    <name evidence="2" type="ORF">DXB99_11365</name>
    <name evidence="1" type="ORF">DXC13_12910</name>
</gene>
<reference evidence="3 4" key="1">
    <citation type="submission" date="2018-08" db="EMBL/GenBank/DDBJ databases">
        <title>A genome reference for cultivated species of the human gut microbiota.</title>
        <authorList>
            <person name="Zou Y."/>
            <person name="Xue W."/>
            <person name="Luo G."/>
        </authorList>
    </citation>
    <scope>NUCLEOTIDE SEQUENCE [LARGE SCALE GENOMIC DNA]</scope>
    <source>
        <strain evidence="2 4">OM07-13</strain>
        <strain evidence="1 3">OM08-12AT</strain>
    </source>
</reference>
<evidence type="ECO:0000313" key="3">
    <source>
        <dbReference type="Proteomes" id="UP000260717"/>
    </source>
</evidence>
<evidence type="ECO:0000313" key="1">
    <source>
        <dbReference type="EMBL" id="RGM45523.1"/>
    </source>
</evidence>
<dbReference type="Proteomes" id="UP000260758">
    <property type="component" value="Unassembled WGS sequence"/>
</dbReference>
<dbReference type="EMBL" id="QSTP01000012">
    <property type="protein sequence ID" value="RGM70042.1"/>
    <property type="molecule type" value="Genomic_DNA"/>
</dbReference>
<accession>A0A3E4Y7I6</accession>
<name>A0A3E4Y7I6_9FIRM</name>
<protein>
    <submittedName>
        <fullName evidence="2">Uncharacterized protein</fullName>
    </submittedName>
</protein>
<evidence type="ECO:0000313" key="4">
    <source>
        <dbReference type="Proteomes" id="UP000260758"/>
    </source>
</evidence>
<dbReference type="EMBL" id="QSTI01000025">
    <property type="protein sequence ID" value="RGM45523.1"/>
    <property type="molecule type" value="Genomic_DNA"/>
</dbReference>
<organism evidence="2 4">
    <name type="scientific">Agathobacter rectalis</name>
    <dbReference type="NCBI Taxonomy" id="39491"/>
    <lineage>
        <taxon>Bacteria</taxon>
        <taxon>Bacillati</taxon>
        <taxon>Bacillota</taxon>
        <taxon>Clostridia</taxon>
        <taxon>Lachnospirales</taxon>
        <taxon>Lachnospiraceae</taxon>
        <taxon>Agathobacter</taxon>
    </lineage>
</organism>
<sequence>MLVTKIVKIEFANSEWHAVDCIHDLRKAAKSASLNLYSKYNVRIELPRIVNDTQVVMDMRIPEEIVETFSIGNHLRGVSAYLMKYCDGRYNEAVVGNRILNYIVIPMPESEDVQIPMVQRLALIAEMAELLKNSDSETNDKIARIITILHE</sequence>